<dbReference type="PANTHER" id="PTHR38444:SF1">
    <property type="entry name" value="ENTEROBACTIN BIOSYNTHESIS PROTEIN YBDZ"/>
    <property type="match status" value="1"/>
</dbReference>
<organism evidence="2 3">
    <name type="scientific">Gryllotalpicola reticulitermitis</name>
    <dbReference type="NCBI Taxonomy" id="1184153"/>
    <lineage>
        <taxon>Bacteria</taxon>
        <taxon>Bacillati</taxon>
        <taxon>Actinomycetota</taxon>
        <taxon>Actinomycetes</taxon>
        <taxon>Micrococcales</taxon>
        <taxon>Microbacteriaceae</taxon>
        <taxon>Gryllotalpicola</taxon>
    </lineage>
</organism>
<dbReference type="InterPro" id="IPR038020">
    <property type="entry name" value="MbtH-like_sf"/>
</dbReference>
<comment type="caution">
    <text evidence="2">The sequence shown here is derived from an EMBL/GenBank/DDBJ whole genome shotgun (WGS) entry which is preliminary data.</text>
</comment>
<feature type="domain" description="MbtH-like" evidence="1">
    <location>
        <begin position="1"/>
        <end position="51"/>
    </location>
</feature>
<gene>
    <name evidence="2" type="ORF">ACFOYW_15955</name>
</gene>
<keyword evidence="3" id="KW-1185">Reference proteome</keyword>
<dbReference type="Pfam" id="PF03621">
    <property type="entry name" value="MbtH"/>
    <property type="match status" value="1"/>
</dbReference>
<name>A0ABV8QC01_9MICO</name>
<accession>A0ABV8QC01</accession>
<dbReference type="RefSeq" id="WP_390231111.1">
    <property type="nucleotide sequence ID" value="NZ_JBHSCN010000006.1"/>
</dbReference>
<dbReference type="SUPFAM" id="SSF160582">
    <property type="entry name" value="MbtH-like"/>
    <property type="match status" value="1"/>
</dbReference>
<dbReference type="EMBL" id="JBHSCN010000006">
    <property type="protein sequence ID" value="MFC4244868.1"/>
    <property type="molecule type" value="Genomic_DNA"/>
</dbReference>
<evidence type="ECO:0000313" key="2">
    <source>
        <dbReference type="EMBL" id="MFC4244868.1"/>
    </source>
</evidence>
<dbReference type="InterPro" id="IPR005153">
    <property type="entry name" value="MbtH-like_dom"/>
</dbReference>
<dbReference type="Proteomes" id="UP001595900">
    <property type="component" value="Unassembled WGS sequence"/>
</dbReference>
<evidence type="ECO:0000313" key="3">
    <source>
        <dbReference type="Proteomes" id="UP001595900"/>
    </source>
</evidence>
<protein>
    <submittedName>
        <fullName evidence="2">MbtH family protein</fullName>
    </submittedName>
</protein>
<reference evidence="3" key="1">
    <citation type="journal article" date="2019" name="Int. J. Syst. Evol. Microbiol.">
        <title>The Global Catalogue of Microorganisms (GCM) 10K type strain sequencing project: providing services to taxonomists for standard genome sequencing and annotation.</title>
        <authorList>
            <consortium name="The Broad Institute Genomics Platform"/>
            <consortium name="The Broad Institute Genome Sequencing Center for Infectious Disease"/>
            <person name="Wu L."/>
            <person name="Ma J."/>
        </authorList>
    </citation>
    <scope>NUCLEOTIDE SEQUENCE [LARGE SCALE GENOMIC DNA]</scope>
    <source>
        <strain evidence="3">CGMCC 1.10363</strain>
    </source>
</reference>
<dbReference type="SMART" id="SM00923">
    <property type="entry name" value="MbtH"/>
    <property type="match status" value="1"/>
</dbReference>
<dbReference type="InterPro" id="IPR037407">
    <property type="entry name" value="MLP_fam"/>
</dbReference>
<dbReference type="PANTHER" id="PTHR38444">
    <property type="entry name" value="ENTEROBACTIN BIOSYNTHESIS PROTEIN YBDZ"/>
    <property type="match status" value="1"/>
</dbReference>
<proteinExistence type="predicted"/>
<dbReference type="Gene3D" id="3.90.820.10">
    <property type="entry name" value="Structural Genomics, Unknown Function 30-nov-00 1gh9 Mol_id"/>
    <property type="match status" value="1"/>
</dbReference>
<evidence type="ECO:0000259" key="1">
    <source>
        <dbReference type="SMART" id="SM00923"/>
    </source>
</evidence>
<sequence length="72" mass="7928">MTALPPSALKQVVVNHEGQYSLWAADERPPAGWQPEGFVASEDVALDYIARVWTDMTPRSARIVTSSAEQVE</sequence>